<feature type="domain" description="Ig-like" evidence="2">
    <location>
        <begin position="342"/>
        <end position="422"/>
    </location>
</feature>
<evidence type="ECO:0000313" key="4">
    <source>
        <dbReference type="EMBL" id="QKJ28333.1"/>
    </source>
</evidence>
<feature type="domain" description="Ig-like" evidence="2">
    <location>
        <begin position="425"/>
        <end position="506"/>
    </location>
</feature>
<evidence type="ECO:0000259" key="2">
    <source>
        <dbReference type="Pfam" id="PF19081"/>
    </source>
</evidence>
<organism evidence="4 5">
    <name type="scientific">Mucilaginibacter mali</name>
    <dbReference type="NCBI Taxonomy" id="2740462"/>
    <lineage>
        <taxon>Bacteria</taxon>
        <taxon>Pseudomonadati</taxon>
        <taxon>Bacteroidota</taxon>
        <taxon>Sphingobacteriia</taxon>
        <taxon>Sphingobacteriales</taxon>
        <taxon>Sphingobacteriaceae</taxon>
        <taxon>Mucilaginibacter</taxon>
    </lineage>
</organism>
<feature type="domain" description="PKD-like" evidence="3">
    <location>
        <begin position="1183"/>
        <end position="1262"/>
    </location>
</feature>
<keyword evidence="5" id="KW-1185">Reference proteome</keyword>
<feature type="domain" description="Ig-like" evidence="2">
    <location>
        <begin position="587"/>
        <end position="667"/>
    </location>
</feature>
<feature type="signal peptide" evidence="1">
    <location>
        <begin position="1"/>
        <end position="23"/>
    </location>
</feature>
<dbReference type="Proteomes" id="UP000505355">
    <property type="component" value="Chromosome"/>
</dbReference>
<feature type="domain" description="PKD-like" evidence="3">
    <location>
        <begin position="1273"/>
        <end position="1356"/>
    </location>
</feature>
<dbReference type="KEGG" id="mmab:HQ865_00675"/>
<dbReference type="NCBIfam" id="TIGR04131">
    <property type="entry name" value="Bac_Flav_CTERM"/>
    <property type="match status" value="1"/>
</dbReference>
<feature type="domain" description="Ig-like" evidence="2">
    <location>
        <begin position="184"/>
        <end position="257"/>
    </location>
</feature>
<evidence type="ECO:0000256" key="1">
    <source>
        <dbReference type="SAM" id="SignalP"/>
    </source>
</evidence>
<feature type="domain" description="Ig-like" evidence="2">
    <location>
        <begin position="259"/>
        <end position="340"/>
    </location>
</feature>
<name>A0A7D4TJY5_9SPHI</name>
<gene>
    <name evidence="4" type="ORF">HQ865_00675</name>
</gene>
<dbReference type="Pfam" id="PF13585">
    <property type="entry name" value="CHU_C"/>
    <property type="match status" value="1"/>
</dbReference>
<accession>A0A7D4TJY5</accession>
<evidence type="ECO:0000313" key="5">
    <source>
        <dbReference type="Proteomes" id="UP000505355"/>
    </source>
</evidence>
<dbReference type="Pfam" id="PF19406">
    <property type="entry name" value="PKD_5"/>
    <property type="match status" value="3"/>
</dbReference>
<dbReference type="Pfam" id="PF19081">
    <property type="entry name" value="Ig_7"/>
    <property type="match status" value="9"/>
</dbReference>
<feature type="domain" description="Ig-like" evidence="2">
    <location>
        <begin position="919"/>
        <end position="1001"/>
    </location>
</feature>
<dbReference type="InterPro" id="IPR044023">
    <property type="entry name" value="Ig_7"/>
</dbReference>
<feature type="domain" description="PKD-like" evidence="3">
    <location>
        <begin position="1092"/>
        <end position="1171"/>
    </location>
</feature>
<dbReference type="InterPro" id="IPR013783">
    <property type="entry name" value="Ig-like_fold"/>
</dbReference>
<dbReference type="RefSeq" id="WP_173413035.1">
    <property type="nucleotide sequence ID" value="NZ_CP054139.1"/>
</dbReference>
<dbReference type="Gene3D" id="2.60.40.10">
    <property type="entry name" value="Immunoglobulins"/>
    <property type="match status" value="1"/>
</dbReference>
<reference evidence="4 5" key="1">
    <citation type="submission" date="2020-05" db="EMBL/GenBank/DDBJ databases">
        <title>Mucilaginibacter mali sp. nov.</title>
        <authorList>
            <person name="Kim H.S."/>
            <person name="Lee K.C."/>
            <person name="Suh M.K."/>
            <person name="Kim J.-S."/>
            <person name="Han K.-I."/>
            <person name="Eom M.K."/>
            <person name="Shin Y.K."/>
            <person name="Lee J.-S."/>
        </authorList>
    </citation>
    <scope>NUCLEOTIDE SEQUENCE [LARGE SCALE GENOMIC DNA]</scope>
    <source>
        <strain evidence="4 5">G2-14</strain>
    </source>
</reference>
<feature type="domain" description="Ig-like" evidence="2">
    <location>
        <begin position="105"/>
        <end position="179"/>
    </location>
</feature>
<dbReference type="InterPro" id="IPR026341">
    <property type="entry name" value="T9SS_type_B"/>
</dbReference>
<feature type="domain" description="Ig-like" evidence="2">
    <location>
        <begin position="511"/>
        <end position="585"/>
    </location>
</feature>
<dbReference type="EMBL" id="CP054139">
    <property type="protein sequence ID" value="QKJ28333.1"/>
    <property type="molecule type" value="Genomic_DNA"/>
</dbReference>
<keyword evidence="1" id="KW-0732">Signal</keyword>
<dbReference type="InterPro" id="IPR045828">
    <property type="entry name" value="PKD_Bacteroidetes"/>
</dbReference>
<feature type="domain" description="Ig-like" evidence="2">
    <location>
        <begin position="1003"/>
        <end position="1079"/>
    </location>
</feature>
<sequence>MSAYKRTLLTLAILFAAIIPALGQCISDATITADNGGVLCSGNNITLTVHVTGGTAPYSYSWSTGDNTAVINVNKPGTYTVIIGDSTPGCTSIIRSFTVTSAPTPAPPTAPGVVVCKGNPATLQATAPPGAIFQWYDSNGSFLAPGATYTTGPITANTFFYVDATVGGCTGPRALVQVSLSADPTTTGANICAGNTATITAAGGDSYTWYDAPTNGNQVGQGPSITVSPPATTTYYVVAVTNGCASAPIPATVTVTPYPQSPVTTFPGTPVCQGSSVNLHASVGDGGTISWYDSPTSTTPLIISPDYSTPGLTGTITYYAENALGQCTSPRVPVTITVIPIPDAPTVAPATACNGTSAVLTASSPSGNSFIWYADAAGTTPLPNNTANPFTTPILTATTTYYVQTVNGGCSSGLTPVTITVNDSPPAPTVAPVSQPCPGTAATLTAIAPGNGTYSWYDAATNGNLLFSGDTYTPIVSTNTTFYVQITDATTGCTSSRTAVPVTVLPAVTPPTVNPVTTCYNTPATLTATGSDNYQWFDAAAGGNQLTTGDTFTTDPLTSSVTYYVQTIVNGCASTRTPVTVTVTPVPQQPTVSGGATNICPGTPTTLTASVTDGGTIKWYNVATGGTVLGTGNNFTPTVNSTTTYYAENNLGTCTSTRASVQVTTTPFISPQFQYPSATVCQTAGSFAPTIGEPTGGTFSASPATLVINPTTGVINATASPVGKYTITFKSNNSCQTISQATVSIVLNPDATFTYPNPSYCNVGTPNPAPVFPGLASAGTFTASSPDLVFTDVNTGVIDLTKSKPGTYTIFNNIPQTGTCLQANASTSVTINEGVIINAGPDQNAGYGFSVQLAGTATGAQGVRWTTSGTGIFDDDKLLNAKYTPDPGETTVTLTLTSTSAATCGTLLDKMVINIAARPTAPDVMTPQPACDGSKTVLAIKNPTPGNIYNWFNVPVGGTSLFTGDTYTTGPIDNTHNTFYVQTTVLGNTSARTQVIVPINPIPAQPVAPPQSICYGTQAILKASGSPQGYEWYATAVGGAPLSPTDTYTTPNLFGNTAYYVQSVNNGCVSPRIRVDVTIIQPPKFTSSATDMVCSGSLLTYTPTTNVAATFTWDRPAVAGISNATASGTSGTISETLLNETANPIKVTYNITATTPQGCSTVLQYIVTVNPFGKVLSDNKGSVCNGVPLNYEFKFSHPGVAFRWSRAAVAGISNLPVSDQAANPIKESLFNTTNAPVDVTYVFNYTEGNCPGTFTYVATVSPAITVSSTSYMDVCSGIAFNYNITSSAQGATFKWSRVFADGISNAVVTDATSEQINEALHNTTNSIVYATYFITPIANGCEGPSFRFVVGVYPVPVAPQAYSNSPVCAGNTIFLQTPAVPNATYQWTGPNNFLKNERNPQIPNATAANAGTYHLTVIVNNCPSPPASIDVNINAPPVVTVGPDQTVCITQNIINVTGNVSGGTTTGIWTSSGSGSFSSQSQLNTQYMPSAQDKANGSVALTLTSTSRDDCTPDAKTTVITFGPTPAVDAGQDMDACSQNPIPLSGVALKNGPVTWSTSGTGTFTPSAKSLTASYMPSPADAANGSVKLTLTYDNATVCDIPSNDVVIKLIPPPVVDAGGTRFVLKDHTITLEPNIPGGDTNLKYLWTPNIGLNDNTIKNPVVTGGDKDILYTLTVTDSRGCAGYDEALVKVSPVINVPNTFTPNGDGVNDFWVITGLTAYTDANVDVYNRYGKLLYHSVSYPKAWDGTYNGQLLPVGTYYYVIRLNVNGQVLSGSVSILR</sequence>
<protein>
    <submittedName>
        <fullName evidence="4">Gliding motility-associated C-terminal domain-containing protein</fullName>
    </submittedName>
</protein>
<evidence type="ECO:0000259" key="3">
    <source>
        <dbReference type="Pfam" id="PF19406"/>
    </source>
</evidence>
<proteinExistence type="predicted"/>
<feature type="chain" id="PRO_5028869726" evidence="1">
    <location>
        <begin position="24"/>
        <end position="1781"/>
    </location>
</feature>